<evidence type="ECO:0000256" key="1">
    <source>
        <dbReference type="SAM" id="Phobius"/>
    </source>
</evidence>
<protein>
    <submittedName>
        <fullName evidence="3">Uncharacterized protein</fullName>
    </submittedName>
</protein>
<dbReference type="AlphaFoldDB" id="A0A1M7IUB5"/>
<keyword evidence="1" id="KW-0472">Membrane</keyword>
<evidence type="ECO:0000313" key="3">
    <source>
        <dbReference type="EMBL" id="SHM43907.1"/>
    </source>
</evidence>
<name>A0A1M7IUB5_9RHOB</name>
<dbReference type="EMBL" id="FRCB01000007">
    <property type="protein sequence ID" value="SHM43907.1"/>
    <property type="molecule type" value="Genomic_DNA"/>
</dbReference>
<accession>A0A1M7IUB5</accession>
<gene>
    <name evidence="3" type="ORF">SAMN05443432_107187</name>
</gene>
<dbReference type="RefSeq" id="WP_149780226.1">
    <property type="nucleotide sequence ID" value="NZ_FRCB01000007.1"/>
</dbReference>
<keyword evidence="2" id="KW-0732">Signal</keyword>
<feature type="signal peptide" evidence="2">
    <location>
        <begin position="1"/>
        <end position="20"/>
    </location>
</feature>
<reference evidence="3 4" key="1">
    <citation type="submission" date="2016-11" db="EMBL/GenBank/DDBJ databases">
        <authorList>
            <person name="Varghese N."/>
            <person name="Submissions S."/>
        </authorList>
    </citation>
    <scope>NUCLEOTIDE SEQUENCE [LARGE SCALE GENOMIC DNA]</scope>
    <source>
        <strain evidence="3 4">DSM 28249</strain>
    </source>
</reference>
<sequence length="63" mass="5965">MKTTLTSIIFVAAFSGAALAGGLSDPVVAPEVVAAEAAADSDKVGGLIAALAVILIIAGKGGL</sequence>
<keyword evidence="1" id="KW-0812">Transmembrane</keyword>
<evidence type="ECO:0000256" key="2">
    <source>
        <dbReference type="SAM" id="SignalP"/>
    </source>
</evidence>
<feature type="chain" id="PRO_5012726165" evidence="2">
    <location>
        <begin position="21"/>
        <end position="63"/>
    </location>
</feature>
<keyword evidence="4" id="KW-1185">Reference proteome</keyword>
<evidence type="ECO:0000313" key="4">
    <source>
        <dbReference type="Proteomes" id="UP000322545"/>
    </source>
</evidence>
<organism evidence="3 4">
    <name type="scientific">Roseovarius litoreus</name>
    <dbReference type="NCBI Taxonomy" id="1155722"/>
    <lineage>
        <taxon>Bacteria</taxon>
        <taxon>Pseudomonadati</taxon>
        <taxon>Pseudomonadota</taxon>
        <taxon>Alphaproteobacteria</taxon>
        <taxon>Rhodobacterales</taxon>
        <taxon>Roseobacteraceae</taxon>
        <taxon>Roseovarius</taxon>
    </lineage>
</organism>
<proteinExistence type="predicted"/>
<keyword evidence="1" id="KW-1133">Transmembrane helix</keyword>
<dbReference type="Proteomes" id="UP000322545">
    <property type="component" value="Unassembled WGS sequence"/>
</dbReference>
<feature type="transmembrane region" description="Helical" evidence="1">
    <location>
        <begin position="44"/>
        <end position="62"/>
    </location>
</feature>